<dbReference type="Proteomes" id="UP001054837">
    <property type="component" value="Unassembled WGS sequence"/>
</dbReference>
<reference evidence="1 2" key="1">
    <citation type="submission" date="2021-06" db="EMBL/GenBank/DDBJ databases">
        <title>Caerostris darwini draft genome.</title>
        <authorList>
            <person name="Kono N."/>
            <person name="Arakawa K."/>
        </authorList>
    </citation>
    <scope>NUCLEOTIDE SEQUENCE [LARGE SCALE GENOMIC DNA]</scope>
</reference>
<organism evidence="1 2">
    <name type="scientific">Caerostris darwini</name>
    <dbReference type="NCBI Taxonomy" id="1538125"/>
    <lineage>
        <taxon>Eukaryota</taxon>
        <taxon>Metazoa</taxon>
        <taxon>Ecdysozoa</taxon>
        <taxon>Arthropoda</taxon>
        <taxon>Chelicerata</taxon>
        <taxon>Arachnida</taxon>
        <taxon>Araneae</taxon>
        <taxon>Araneomorphae</taxon>
        <taxon>Entelegynae</taxon>
        <taxon>Araneoidea</taxon>
        <taxon>Araneidae</taxon>
        <taxon>Caerostris</taxon>
    </lineage>
</organism>
<sequence length="135" mass="15865">MAQNTGIRSCNLWILHRGREKAVVKTQSNHKSSKERHLRREGRKSVKISVFAVFLAFSRQSESRNFSFGHAEFIFATVTADFYYVRKSNRERDTVAVRETFDKRTVEFSFKLKPSQFLKSIHRSKSNDILIHKLQ</sequence>
<evidence type="ECO:0000313" key="1">
    <source>
        <dbReference type="EMBL" id="GIY88570.1"/>
    </source>
</evidence>
<protein>
    <submittedName>
        <fullName evidence="1">Uncharacterized protein</fullName>
    </submittedName>
</protein>
<gene>
    <name evidence="1" type="ORF">CDAR_199411</name>
</gene>
<comment type="caution">
    <text evidence="1">The sequence shown here is derived from an EMBL/GenBank/DDBJ whole genome shotgun (WGS) entry which is preliminary data.</text>
</comment>
<name>A0AAV4X0A6_9ARAC</name>
<evidence type="ECO:0000313" key="2">
    <source>
        <dbReference type="Proteomes" id="UP001054837"/>
    </source>
</evidence>
<dbReference type="AlphaFoldDB" id="A0AAV4X0A6"/>
<dbReference type="EMBL" id="BPLQ01015504">
    <property type="protein sequence ID" value="GIY88570.1"/>
    <property type="molecule type" value="Genomic_DNA"/>
</dbReference>
<proteinExistence type="predicted"/>
<keyword evidence="2" id="KW-1185">Reference proteome</keyword>
<accession>A0AAV4X0A6</accession>